<dbReference type="Proteomes" id="UP000192678">
    <property type="component" value="Unassembled WGS sequence"/>
</dbReference>
<dbReference type="InterPro" id="IPR011335">
    <property type="entry name" value="Restrct_endonuc-II-like"/>
</dbReference>
<dbReference type="Gene3D" id="3.40.50.2300">
    <property type="match status" value="1"/>
</dbReference>
<dbReference type="STRING" id="475255.SAMN04488101_107120"/>
<keyword evidence="4" id="KW-1185">Reference proteome</keyword>
<accession>A0A1W2DKF8</accession>
<feature type="domain" description="Response regulatory" evidence="2">
    <location>
        <begin position="4"/>
        <end position="126"/>
    </location>
</feature>
<feature type="modified residue" description="4-aspartylphosphate" evidence="1">
    <location>
        <position position="55"/>
    </location>
</feature>
<dbReference type="AlphaFoldDB" id="A0A1W2DKF8"/>
<keyword evidence="3" id="KW-0255">Endonuclease</keyword>
<dbReference type="SUPFAM" id="SSF52172">
    <property type="entry name" value="CheY-like"/>
    <property type="match status" value="1"/>
</dbReference>
<dbReference type="Pfam" id="PF04471">
    <property type="entry name" value="Mrr_cat"/>
    <property type="match status" value="1"/>
</dbReference>
<dbReference type="InterPro" id="IPR007560">
    <property type="entry name" value="Restrct_endonuc_IV_Mrr"/>
</dbReference>
<dbReference type="InterPro" id="IPR011006">
    <property type="entry name" value="CheY-like_superfamily"/>
</dbReference>
<name>A0A1W2DKF8_9SPHI</name>
<reference evidence="3 4" key="1">
    <citation type="submission" date="2017-04" db="EMBL/GenBank/DDBJ databases">
        <authorList>
            <person name="Afonso C.L."/>
            <person name="Miller P.J."/>
            <person name="Scott M.A."/>
            <person name="Spackman E."/>
            <person name="Goraichik I."/>
            <person name="Dimitrov K.M."/>
            <person name="Suarez D.L."/>
            <person name="Swayne D.E."/>
        </authorList>
    </citation>
    <scope>NUCLEOTIDE SEQUENCE [LARGE SCALE GENOMIC DNA]</scope>
    <source>
        <strain evidence="3 4">DSM 19625</strain>
    </source>
</reference>
<evidence type="ECO:0000313" key="4">
    <source>
        <dbReference type="Proteomes" id="UP000192678"/>
    </source>
</evidence>
<keyword evidence="1" id="KW-0597">Phosphoprotein</keyword>
<gene>
    <name evidence="3" type="ORF">SAMN04488101_107120</name>
</gene>
<organism evidence="3 4">
    <name type="scientific">Pedobacter nyackensis</name>
    <dbReference type="NCBI Taxonomy" id="475255"/>
    <lineage>
        <taxon>Bacteria</taxon>
        <taxon>Pseudomonadati</taxon>
        <taxon>Bacteroidota</taxon>
        <taxon>Sphingobacteriia</taxon>
        <taxon>Sphingobacteriales</taxon>
        <taxon>Sphingobacteriaceae</taxon>
        <taxon>Pedobacter</taxon>
    </lineage>
</organism>
<keyword evidence="3" id="KW-0540">Nuclease</keyword>
<dbReference type="GO" id="GO:0000160">
    <property type="term" value="P:phosphorelay signal transduction system"/>
    <property type="evidence" value="ECO:0007669"/>
    <property type="project" value="InterPro"/>
</dbReference>
<proteinExistence type="predicted"/>
<dbReference type="InterPro" id="IPR011856">
    <property type="entry name" value="tRNA_endonuc-like_dom_sf"/>
</dbReference>
<evidence type="ECO:0000256" key="1">
    <source>
        <dbReference type="PROSITE-ProRule" id="PRU00169"/>
    </source>
</evidence>
<evidence type="ECO:0000259" key="2">
    <source>
        <dbReference type="PROSITE" id="PS50110"/>
    </source>
</evidence>
<dbReference type="InterPro" id="IPR001789">
    <property type="entry name" value="Sig_transdc_resp-reg_receiver"/>
</dbReference>
<dbReference type="PROSITE" id="PS50110">
    <property type="entry name" value="RESPONSE_REGULATORY"/>
    <property type="match status" value="1"/>
</dbReference>
<protein>
    <submittedName>
        <fullName evidence="3">Restriction endonuclease</fullName>
    </submittedName>
</protein>
<evidence type="ECO:0000313" key="3">
    <source>
        <dbReference type="EMBL" id="SMC97883.1"/>
    </source>
</evidence>
<dbReference type="GO" id="GO:0009307">
    <property type="term" value="P:DNA restriction-modification system"/>
    <property type="evidence" value="ECO:0007669"/>
    <property type="project" value="InterPro"/>
</dbReference>
<dbReference type="GO" id="GO:0003677">
    <property type="term" value="F:DNA binding"/>
    <property type="evidence" value="ECO:0007669"/>
    <property type="project" value="InterPro"/>
</dbReference>
<sequence>MERTVLIIDDEQLQAASLKKKLSELLPDCHFEAYSTTEEIQHAIENRFYTLAIIDSCMDKLGMNGIGIATQMFEINPIANVIMMSGHKEEYFAQLKPISGKVLSVVSKQEKTVDTAILMNPIINHYYDSLANDASIVTSSLLQNYSEAKNETDTYKKGIQFERFISLLFGFLGYKEIRKRVIDTSRNEVDIIIRNEIKDPFLNKFGKYILIECKNKPDYTVGKNDFIVFNEKLKNSNGLAELGIIATTGGFSKTSYLEAMRGSGTANKVLFLSNVEFLRLIEADNKTEEFKKIIDEQMKNN</sequence>
<dbReference type="Pfam" id="PF00072">
    <property type="entry name" value="Response_reg"/>
    <property type="match status" value="1"/>
</dbReference>
<dbReference type="OrthoDB" id="4367389at2"/>
<dbReference type="EMBL" id="FWYB01000007">
    <property type="protein sequence ID" value="SMC97883.1"/>
    <property type="molecule type" value="Genomic_DNA"/>
</dbReference>
<dbReference type="RefSeq" id="WP_084289980.1">
    <property type="nucleotide sequence ID" value="NZ_FWYB01000007.1"/>
</dbReference>
<dbReference type="Gene3D" id="3.40.1350.10">
    <property type="match status" value="1"/>
</dbReference>
<dbReference type="SUPFAM" id="SSF52980">
    <property type="entry name" value="Restriction endonuclease-like"/>
    <property type="match status" value="1"/>
</dbReference>
<keyword evidence="3" id="KW-0378">Hydrolase</keyword>
<dbReference type="GO" id="GO:0004519">
    <property type="term" value="F:endonuclease activity"/>
    <property type="evidence" value="ECO:0007669"/>
    <property type="project" value="UniProtKB-KW"/>
</dbReference>